<accession>A0A507DG19</accession>
<evidence type="ECO:0000256" key="1">
    <source>
        <dbReference type="SAM" id="MobiDB-lite"/>
    </source>
</evidence>
<dbReference type="AlphaFoldDB" id="A0A507DG19"/>
<evidence type="ECO:0000313" key="3">
    <source>
        <dbReference type="Proteomes" id="UP000317494"/>
    </source>
</evidence>
<keyword evidence="3" id="KW-1185">Reference proteome</keyword>
<dbReference type="EMBL" id="QEAN01000066">
    <property type="protein sequence ID" value="TPX50504.1"/>
    <property type="molecule type" value="Genomic_DNA"/>
</dbReference>
<feature type="compositionally biased region" description="Pro residues" evidence="1">
    <location>
        <begin position="352"/>
        <end position="365"/>
    </location>
</feature>
<dbReference type="VEuPathDB" id="FungiDB:SeMB42_g02228"/>
<organism evidence="2 3">
    <name type="scientific">Synchytrium endobioticum</name>
    <dbReference type="NCBI Taxonomy" id="286115"/>
    <lineage>
        <taxon>Eukaryota</taxon>
        <taxon>Fungi</taxon>
        <taxon>Fungi incertae sedis</taxon>
        <taxon>Chytridiomycota</taxon>
        <taxon>Chytridiomycota incertae sedis</taxon>
        <taxon>Chytridiomycetes</taxon>
        <taxon>Synchytriales</taxon>
        <taxon>Synchytriaceae</taxon>
        <taxon>Synchytrium</taxon>
    </lineage>
</organism>
<name>A0A507DG19_9FUNG</name>
<sequence>MWRRMTMLLAIEMLRPPLTYLVYTITISHLMGSASGETLQNVTANGGIGGCWTQDGLPRGVLSFQVRTDGHSPMGESGLPTLMLCPHVNNRAVVLNCDQGWNHDTWPSMTVNGQQCLAWTLLDDNSGIGAVCSGSWADGGTDALDCKNIGFTGVALLNTTSVAFFINEKPSTTVAAATIAPAPPGAARHVVGAQNQPSNAAVAVATASPSPSTTQNHVSVTGGVQGSCWGSANQLSGGIDFQVNINGEGPAAEVGLPELTICGTLNGSPVNLECPGGWNFDNLGSSIVNGGKCMKWATKDDQPNVGCITQFSSTNGGNATIDCTKVELTVTAQVNGTDAVTTLSGKSGPMNNAPPPAPQAGPPPLSITSSP</sequence>
<protein>
    <submittedName>
        <fullName evidence="2">Uncharacterized protein</fullName>
    </submittedName>
</protein>
<proteinExistence type="predicted"/>
<dbReference type="Proteomes" id="UP000317494">
    <property type="component" value="Unassembled WGS sequence"/>
</dbReference>
<feature type="region of interest" description="Disordered" evidence="1">
    <location>
        <begin position="341"/>
        <end position="371"/>
    </location>
</feature>
<evidence type="ECO:0000313" key="2">
    <source>
        <dbReference type="EMBL" id="TPX50504.1"/>
    </source>
</evidence>
<reference evidence="2 3" key="1">
    <citation type="journal article" date="2019" name="Sci. Rep.">
        <title>Comparative genomics of chytrid fungi reveal insights into the obligate biotrophic and pathogenic lifestyle of Synchytrium endobioticum.</title>
        <authorList>
            <person name="van de Vossenberg B.T.L.H."/>
            <person name="Warris S."/>
            <person name="Nguyen H.D.T."/>
            <person name="van Gent-Pelzer M.P.E."/>
            <person name="Joly D.L."/>
            <person name="van de Geest H.C."/>
            <person name="Bonants P.J.M."/>
            <person name="Smith D.S."/>
            <person name="Levesque C.A."/>
            <person name="van der Lee T.A.J."/>
        </authorList>
    </citation>
    <scope>NUCLEOTIDE SEQUENCE [LARGE SCALE GENOMIC DNA]</scope>
    <source>
        <strain evidence="2 3">MB42</strain>
    </source>
</reference>
<comment type="caution">
    <text evidence="2">The sequence shown here is derived from an EMBL/GenBank/DDBJ whole genome shotgun (WGS) entry which is preliminary data.</text>
</comment>
<gene>
    <name evidence="2" type="ORF">SeMB42_g02228</name>
</gene>